<accession>A0A6J7SLY6</accession>
<feature type="transmembrane region" description="Helical" evidence="1">
    <location>
        <begin position="284"/>
        <end position="307"/>
    </location>
</feature>
<dbReference type="PANTHER" id="PTHR23028">
    <property type="entry name" value="ACETYLTRANSFERASE"/>
    <property type="match status" value="1"/>
</dbReference>
<keyword evidence="1" id="KW-0812">Transmembrane</keyword>
<dbReference type="Pfam" id="PF01757">
    <property type="entry name" value="Acyl_transf_3"/>
    <property type="match status" value="1"/>
</dbReference>
<sequence length="369" mass="41388">MARKGTIDTVRGIGILAVIVVHTGQSASPDPGVAVGTFARKFLDFTNTGMYGVQVFFCISGYLLFMLYRDTTVSTSSYWVRRIARLWPLWAAFVLLGLAVPFFRPELIQESYLITAVLSLAFLGWLFAPQISNFPNGGWSILAEMGHYLLFWPMRRLSPILLVSTIAIGYMLKDAVDLLRQLDQPALSQWFLDGLWELNLWNTWPYFLIGGIAYLLTTSPDSRRQVMTSLGTPMGLVITFISFAYLEINDQMPAIGSVACLVIVAFLADYLPKLSSGIRSIGKVSYFMYFAHFYVLYVCSTALRHFYRSALGPDAAPEPVLYFFVLLAAAVSISWGLGQISWRYFESPISRKAQSFHAQRSKKTLSNTS</sequence>
<dbReference type="AlphaFoldDB" id="A0A6J7SLY6"/>
<keyword evidence="1" id="KW-1133">Transmembrane helix</keyword>
<evidence type="ECO:0000259" key="2">
    <source>
        <dbReference type="Pfam" id="PF01757"/>
    </source>
</evidence>
<feature type="transmembrane region" description="Helical" evidence="1">
    <location>
        <begin position="228"/>
        <end position="246"/>
    </location>
</feature>
<dbReference type="PANTHER" id="PTHR23028:SF53">
    <property type="entry name" value="ACYL_TRANSF_3 DOMAIN-CONTAINING PROTEIN"/>
    <property type="match status" value="1"/>
</dbReference>
<name>A0A6J7SLY6_9ZZZZ</name>
<feature type="transmembrane region" description="Helical" evidence="1">
    <location>
        <begin position="111"/>
        <end position="128"/>
    </location>
</feature>
<keyword evidence="1" id="KW-0472">Membrane</keyword>
<dbReference type="GO" id="GO:0016020">
    <property type="term" value="C:membrane"/>
    <property type="evidence" value="ECO:0007669"/>
    <property type="project" value="TreeGrafter"/>
</dbReference>
<feature type="transmembrane region" description="Helical" evidence="1">
    <location>
        <begin position="149"/>
        <end position="172"/>
    </location>
</feature>
<feature type="transmembrane region" description="Helical" evidence="1">
    <location>
        <begin position="252"/>
        <end position="272"/>
    </location>
</feature>
<dbReference type="GO" id="GO:0000271">
    <property type="term" value="P:polysaccharide biosynthetic process"/>
    <property type="evidence" value="ECO:0007669"/>
    <property type="project" value="TreeGrafter"/>
</dbReference>
<dbReference type="GO" id="GO:0016747">
    <property type="term" value="F:acyltransferase activity, transferring groups other than amino-acyl groups"/>
    <property type="evidence" value="ECO:0007669"/>
    <property type="project" value="InterPro"/>
</dbReference>
<feature type="transmembrane region" description="Helical" evidence="1">
    <location>
        <begin position="198"/>
        <end position="216"/>
    </location>
</feature>
<feature type="transmembrane region" description="Helical" evidence="1">
    <location>
        <begin position="50"/>
        <end position="68"/>
    </location>
</feature>
<dbReference type="InterPro" id="IPR002656">
    <property type="entry name" value="Acyl_transf_3_dom"/>
</dbReference>
<dbReference type="InterPro" id="IPR050879">
    <property type="entry name" value="Acyltransferase_3"/>
</dbReference>
<protein>
    <submittedName>
        <fullName evidence="3">Unannotated protein</fullName>
    </submittedName>
</protein>
<evidence type="ECO:0000313" key="3">
    <source>
        <dbReference type="EMBL" id="CAB5041290.1"/>
    </source>
</evidence>
<reference evidence="3" key="1">
    <citation type="submission" date="2020-05" db="EMBL/GenBank/DDBJ databases">
        <authorList>
            <person name="Chiriac C."/>
            <person name="Salcher M."/>
            <person name="Ghai R."/>
            <person name="Kavagutti S V."/>
        </authorList>
    </citation>
    <scope>NUCLEOTIDE SEQUENCE</scope>
</reference>
<evidence type="ECO:0000256" key="1">
    <source>
        <dbReference type="SAM" id="Phobius"/>
    </source>
</evidence>
<gene>
    <name evidence="3" type="ORF">UFOPK4237_01288</name>
</gene>
<organism evidence="3">
    <name type="scientific">freshwater metagenome</name>
    <dbReference type="NCBI Taxonomy" id="449393"/>
    <lineage>
        <taxon>unclassified sequences</taxon>
        <taxon>metagenomes</taxon>
        <taxon>ecological metagenomes</taxon>
    </lineage>
</organism>
<feature type="domain" description="Acyltransferase 3" evidence="2">
    <location>
        <begin position="7"/>
        <end position="337"/>
    </location>
</feature>
<feature type="transmembrane region" description="Helical" evidence="1">
    <location>
        <begin position="89"/>
        <end position="105"/>
    </location>
</feature>
<dbReference type="EMBL" id="CAFBPZ010000101">
    <property type="protein sequence ID" value="CAB5041290.1"/>
    <property type="molecule type" value="Genomic_DNA"/>
</dbReference>
<feature type="transmembrane region" description="Helical" evidence="1">
    <location>
        <begin position="319"/>
        <end position="342"/>
    </location>
</feature>
<proteinExistence type="predicted"/>